<sequence length="106" mass="11144">MHAASLDQSMVSTLGHLALAALAGAPPTGPSSGPAGPNWTTRSRKTHDITMASMVSKGIDITCLAWRNMRSASYRRRAREIGTKTAVDHPKDEETNGAALRGGGDD</sequence>
<dbReference type="EMBL" id="KV014363">
    <property type="protein sequence ID" value="KZV22502.1"/>
    <property type="molecule type" value="Genomic_DNA"/>
</dbReference>
<feature type="region of interest" description="Disordered" evidence="1">
    <location>
        <begin position="81"/>
        <end position="106"/>
    </location>
</feature>
<gene>
    <name evidence="3" type="ORF">F511_19942</name>
</gene>
<evidence type="ECO:0000256" key="2">
    <source>
        <dbReference type="SAM" id="SignalP"/>
    </source>
</evidence>
<name>A0A2Z7ATG4_9LAMI</name>
<proteinExistence type="predicted"/>
<reference evidence="3 4" key="1">
    <citation type="journal article" date="2015" name="Proc. Natl. Acad. Sci. U.S.A.">
        <title>The resurrection genome of Boea hygrometrica: A blueprint for survival of dehydration.</title>
        <authorList>
            <person name="Xiao L."/>
            <person name="Yang G."/>
            <person name="Zhang L."/>
            <person name="Yang X."/>
            <person name="Zhao S."/>
            <person name="Ji Z."/>
            <person name="Zhou Q."/>
            <person name="Hu M."/>
            <person name="Wang Y."/>
            <person name="Chen M."/>
            <person name="Xu Y."/>
            <person name="Jin H."/>
            <person name="Xiao X."/>
            <person name="Hu G."/>
            <person name="Bao F."/>
            <person name="Hu Y."/>
            <person name="Wan P."/>
            <person name="Li L."/>
            <person name="Deng X."/>
            <person name="Kuang T."/>
            <person name="Xiang C."/>
            <person name="Zhu J.K."/>
            <person name="Oliver M.J."/>
            <person name="He Y."/>
        </authorList>
    </citation>
    <scope>NUCLEOTIDE SEQUENCE [LARGE SCALE GENOMIC DNA]</scope>
    <source>
        <strain evidence="4">cv. XS01</strain>
    </source>
</reference>
<feature type="compositionally biased region" description="Low complexity" evidence="1">
    <location>
        <begin position="23"/>
        <end position="37"/>
    </location>
</feature>
<dbReference type="Proteomes" id="UP000250235">
    <property type="component" value="Unassembled WGS sequence"/>
</dbReference>
<evidence type="ECO:0000313" key="3">
    <source>
        <dbReference type="EMBL" id="KZV22502.1"/>
    </source>
</evidence>
<protein>
    <submittedName>
        <fullName evidence="3">Acetyl-CoA carboxylase 1-like</fullName>
    </submittedName>
</protein>
<feature type="region of interest" description="Disordered" evidence="1">
    <location>
        <begin position="23"/>
        <end position="46"/>
    </location>
</feature>
<keyword evidence="4" id="KW-1185">Reference proteome</keyword>
<evidence type="ECO:0000256" key="1">
    <source>
        <dbReference type="SAM" id="MobiDB-lite"/>
    </source>
</evidence>
<organism evidence="3 4">
    <name type="scientific">Dorcoceras hygrometricum</name>
    <dbReference type="NCBI Taxonomy" id="472368"/>
    <lineage>
        <taxon>Eukaryota</taxon>
        <taxon>Viridiplantae</taxon>
        <taxon>Streptophyta</taxon>
        <taxon>Embryophyta</taxon>
        <taxon>Tracheophyta</taxon>
        <taxon>Spermatophyta</taxon>
        <taxon>Magnoliopsida</taxon>
        <taxon>eudicotyledons</taxon>
        <taxon>Gunneridae</taxon>
        <taxon>Pentapetalae</taxon>
        <taxon>asterids</taxon>
        <taxon>lamiids</taxon>
        <taxon>Lamiales</taxon>
        <taxon>Gesneriaceae</taxon>
        <taxon>Didymocarpoideae</taxon>
        <taxon>Trichosporeae</taxon>
        <taxon>Loxocarpinae</taxon>
        <taxon>Dorcoceras</taxon>
    </lineage>
</organism>
<accession>A0A2Z7ATG4</accession>
<evidence type="ECO:0000313" key="4">
    <source>
        <dbReference type="Proteomes" id="UP000250235"/>
    </source>
</evidence>
<dbReference type="AlphaFoldDB" id="A0A2Z7ATG4"/>
<feature type="signal peptide" evidence="2">
    <location>
        <begin position="1"/>
        <end position="20"/>
    </location>
</feature>
<feature type="compositionally biased region" description="Basic and acidic residues" evidence="1">
    <location>
        <begin position="81"/>
        <end position="94"/>
    </location>
</feature>
<feature type="chain" id="PRO_5016365780" evidence="2">
    <location>
        <begin position="21"/>
        <end position="106"/>
    </location>
</feature>
<keyword evidence="2" id="KW-0732">Signal</keyword>